<accession>A0A1E7KHR9</accession>
<dbReference type="AlphaFoldDB" id="A0A1E7KHR9"/>
<dbReference type="EMBL" id="LJGU01000119">
    <property type="protein sequence ID" value="OEV03443.1"/>
    <property type="molecule type" value="Genomic_DNA"/>
</dbReference>
<dbReference type="Gene3D" id="3.40.50.150">
    <property type="entry name" value="Vaccinia Virus protein VP39"/>
    <property type="match status" value="1"/>
</dbReference>
<dbReference type="InterPro" id="IPR013216">
    <property type="entry name" value="Methyltransf_11"/>
</dbReference>
<protein>
    <recommendedName>
        <fullName evidence="1">Methyltransferase type 11 domain-containing protein</fullName>
    </recommendedName>
</protein>
<dbReference type="OrthoDB" id="3506153at2"/>
<proteinExistence type="predicted"/>
<sequence>MTDDTSAPHWEQVAEEWTTWARTPGHDVFWDFRTAFRDFLPAPGDHTLELGCGEGRISRELTDLGHRVTASDLSPSLLHAAERSDSAAEYHLADATALPFPDGGFDRVVAYNMLMDVPDMPAAVREAARVLSPSGVLTLSVVHPFFDRGRFTTQSPDADLVISGELDYHASREFRGTETRDGLTMRFHGWSHSLGTYTDALYRAGFTITELREPRPAADPETAPGRRTRWQRLPLFLWINARKGA</sequence>
<organism evidence="2 3">
    <name type="scientific">Streptomyces oceani</name>
    <dbReference type="NCBI Taxonomy" id="1075402"/>
    <lineage>
        <taxon>Bacteria</taxon>
        <taxon>Bacillati</taxon>
        <taxon>Actinomycetota</taxon>
        <taxon>Actinomycetes</taxon>
        <taxon>Kitasatosporales</taxon>
        <taxon>Streptomycetaceae</taxon>
        <taxon>Streptomyces</taxon>
    </lineage>
</organism>
<dbReference type="RefSeq" id="WP_070196508.1">
    <property type="nucleotide sequence ID" value="NZ_LJGU01000119.1"/>
</dbReference>
<comment type="caution">
    <text evidence="2">The sequence shown here is derived from an EMBL/GenBank/DDBJ whole genome shotgun (WGS) entry which is preliminary data.</text>
</comment>
<dbReference type="STRING" id="1075402.AN216_11280"/>
<evidence type="ECO:0000313" key="2">
    <source>
        <dbReference type="EMBL" id="OEV03443.1"/>
    </source>
</evidence>
<dbReference type="InterPro" id="IPR029063">
    <property type="entry name" value="SAM-dependent_MTases_sf"/>
</dbReference>
<gene>
    <name evidence="2" type="ORF">AN216_11280</name>
</gene>
<dbReference type="PANTHER" id="PTHR43591:SF24">
    <property type="entry name" value="2-METHOXY-6-POLYPRENYL-1,4-BENZOQUINOL METHYLASE, MITOCHONDRIAL"/>
    <property type="match status" value="1"/>
</dbReference>
<dbReference type="GO" id="GO:0008757">
    <property type="term" value="F:S-adenosylmethionine-dependent methyltransferase activity"/>
    <property type="evidence" value="ECO:0007669"/>
    <property type="project" value="InterPro"/>
</dbReference>
<evidence type="ECO:0000259" key="1">
    <source>
        <dbReference type="Pfam" id="PF08241"/>
    </source>
</evidence>
<name>A0A1E7KHR9_9ACTN</name>
<dbReference type="SUPFAM" id="SSF53335">
    <property type="entry name" value="S-adenosyl-L-methionine-dependent methyltransferases"/>
    <property type="match status" value="1"/>
</dbReference>
<dbReference type="Pfam" id="PF08241">
    <property type="entry name" value="Methyltransf_11"/>
    <property type="match status" value="1"/>
</dbReference>
<evidence type="ECO:0000313" key="3">
    <source>
        <dbReference type="Proteomes" id="UP000176101"/>
    </source>
</evidence>
<dbReference type="PANTHER" id="PTHR43591">
    <property type="entry name" value="METHYLTRANSFERASE"/>
    <property type="match status" value="1"/>
</dbReference>
<dbReference type="Proteomes" id="UP000176101">
    <property type="component" value="Unassembled WGS sequence"/>
</dbReference>
<feature type="domain" description="Methyltransferase type 11" evidence="1">
    <location>
        <begin position="48"/>
        <end position="138"/>
    </location>
</feature>
<dbReference type="PATRIC" id="fig|1075402.3.peg.4942"/>
<keyword evidence="3" id="KW-1185">Reference proteome</keyword>
<reference evidence="2 3" key="1">
    <citation type="journal article" date="2016" name="Front. Microbiol.">
        <title>Comparative Genomics Analysis of Streptomyces Species Reveals Their Adaptation to the Marine Environment and Their Diversity at the Genomic Level.</title>
        <authorList>
            <person name="Tian X."/>
            <person name="Zhang Z."/>
            <person name="Yang T."/>
            <person name="Chen M."/>
            <person name="Li J."/>
            <person name="Chen F."/>
            <person name="Yang J."/>
            <person name="Li W."/>
            <person name="Zhang B."/>
            <person name="Zhang Z."/>
            <person name="Wu J."/>
            <person name="Zhang C."/>
            <person name="Long L."/>
            <person name="Xiao J."/>
        </authorList>
    </citation>
    <scope>NUCLEOTIDE SEQUENCE [LARGE SCALE GENOMIC DNA]</scope>
    <source>
        <strain evidence="2 3">SCSIO 02100</strain>
    </source>
</reference>
<dbReference type="CDD" id="cd02440">
    <property type="entry name" value="AdoMet_MTases"/>
    <property type="match status" value="1"/>
</dbReference>